<keyword evidence="2" id="KW-1185">Reference proteome</keyword>
<gene>
    <name evidence="1" type="ORF">GBF38_009197</name>
</gene>
<organism evidence="1 2">
    <name type="scientific">Nibea albiflora</name>
    <name type="common">Yellow drum</name>
    <name type="synonym">Corvina albiflora</name>
    <dbReference type="NCBI Taxonomy" id="240163"/>
    <lineage>
        <taxon>Eukaryota</taxon>
        <taxon>Metazoa</taxon>
        <taxon>Chordata</taxon>
        <taxon>Craniata</taxon>
        <taxon>Vertebrata</taxon>
        <taxon>Euteleostomi</taxon>
        <taxon>Actinopterygii</taxon>
        <taxon>Neopterygii</taxon>
        <taxon>Teleostei</taxon>
        <taxon>Neoteleostei</taxon>
        <taxon>Acanthomorphata</taxon>
        <taxon>Eupercaria</taxon>
        <taxon>Sciaenidae</taxon>
        <taxon>Nibea</taxon>
    </lineage>
</organism>
<sequence>HIVTFVYNLPLRHYKEIRIHDLGNFDRQQRQKPYQPETRRDESARKQDEQDEMAAGREETVNVPEEESKASEHDAKQEIHRRLCQAKERYRTKKKLHDYMLEDGEELDHRLRELEAENKYLTIRVDEYEAFTAFTLVKETENKMLREENERLTAEV</sequence>
<feature type="non-terminal residue" evidence="1">
    <location>
        <position position="1"/>
    </location>
</feature>
<reference evidence="1" key="1">
    <citation type="submission" date="2020-04" db="EMBL/GenBank/DDBJ databases">
        <title>A chromosome-scale assembly and high-density genetic map of the yellow drum (Nibea albiflora) genome.</title>
        <authorList>
            <person name="Xu D."/>
            <person name="Zhang W."/>
            <person name="Chen R."/>
            <person name="Tan P."/>
            <person name="Wang L."/>
            <person name="Song H."/>
            <person name="Tian L."/>
            <person name="Zhu Q."/>
            <person name="Wang B."/>
        </authorList>
    </citation>
    <scope>NUCLEOTIDE SEQUENCE</scope>
    <source>
        <strain evidence="1">ZJHYS-2018</strain>
    </source>
</reference>
<dbReference type="EMBL" id="CM024791">
    <property type="protein sequence ID" value="KAG8004271.1"/>
    <property type="molecule type" value="Genomic_DNA"/>
</dbReference>
<evidence type="ECO:0000313" key="2">
    <source>
        <dbReference type="Proteomes" id="UP000805704"/>
    </source>
</evidence>
<evidence type="ECO:0000313" key="1">
    <source>
        <dbReference type="EMBL" id="KAG8004271.1"/>
    </source>
</evidence>
<protein>
    <submittedName>
        <fullName evidence="1">Uncharacterized protein</fullName>
    </submittedName>
</protein>
<comment type="caution">
    <text evidence="1">The sequence shown here is derived from an EMBL/GenBank/DDBJ whole genome shotgun (WGS) entry which is preliminary data.</text>
</comment>
<accession>A0ACB7EQE9</accession>
<dbReference type="Proteomes" id="UP000805704">
    <property type="component" value="Chromosome 3"/>
</dbReference>
<name>A0ACB7EQE9_NIBAL</name>
<proteinExistence type="predicted"/>